<organism evidence="1 2">
    <name type="scientific">Gnathostoma spinigerum</name>
    <dbReference type="NCBI Taxonomy" id="75299"/>
    <lineage>
        <taxon>Eukaryota</taxon>
        <taxon>Metazoa</taxon>
        <taxon>Ecdysozoa</taxon>
        <taxon>Nematoda</taxon>
        <taxon>Chromadorea</taxon>
        <taxon>Rhabditida</taxon>
        <taxon>Spirurina</taxon>
        <taxon>Gnathostomatomorpha</taxon>
        <taxon>Gnathostomatoidea</taxon>
        <taxon>Gnathostomatidae</taxon>
        <taxon>Gnathostoma</taxon>
    </lineage>
</organism>
<protein>
    <submittedName>
        <fullName evidence="1">Uncharacterized protein</fullName>
    </submittedName>
</protein>
<proteinExistence type="predicted"/>
<accession>A0ABD6E183</accession>
<gene>
    <name evidence="1" type="ORF">AB6A40_000028</name>
</gene>
<evidence type="ECO:0000313" key="2">
    <source>
        <dbReference type="Proteomes" id="UP001608902"/>
    </source>
</evidence>
<dbReference type="AlphaFoldDB" id="A0ABD6E183"/>
<name>A0ABD6E183_9BILA</name>
<evidence type="ECO:0000313" key="1">
    <source>
        <dbReference type="EMBL" id="MFH4973319.1"/>
    </source>
</evidence>
<dbReference type="Proteomes" id="UP001608902">
    <property type="component" value="Unassembled WGS sequence"/>
</dbReference>
<comment type="caution">
    <text evidence="1">The sequence shown here is derived from an EMBL/GenBank/DDBJ whole genome shotgun (WGS) entry which is preliminary data.</text>
</comment>
<sequence>MMPMFCYRFRLPFLRCETNVAGIVQNLAQSLAFGNLIKLQYAQYYECEKVLDCSASVDRFIDCFYRYTMEFMCKLPVGPSTMLESLLLSESFQTGAARKKDTAVTAKSIRAFQVSPKMIREKLKHGQILVELSGKQIIVE</sequence>
<keyword evidence="2" id="KW-1185">Reference proteome</keyword>
<dbReference type="EMBL" id="JBGFUD010000006">
    <property type="protein sequence ID" value="MFH4973319.1"/>
    <property type="molecule type" value="Genomic_DNA"/>
</dbReference>
<reference evidence="1 2" key="1">
    <citation type="submission" date="2024-08" db="EMBL/GenBank/DDBJ databases">
        <title>Gnathostoma spinigerum genome.</title>
        <authorList>
            <person name="Gonzalez-Bertolin B."/>
            <person name="Monzon S."/>
            <person name="Zaballos A."/>
            <person name="Jimenez P."/>
            <person name="Dekumyoy P."/>
            <person name="Varona S."/>
            <person name="Cuesta I."/>
            <person name="Sumanam S."/>
            <person name="Adisakwattana P."/>
            <person name="Gasser R.B."/>
            <person name="Hernandez-Gonzalez A."/>
            <person name="Young N.D."/>
            <person name="Perteguer M.J."/>
        </authorList>
    </citation>
    <scope>NUCLEOTIDE SEQUENCE [LARGE SCALE GENOMIC DNA]</scope>
    <source>
        <strain evidence="1">AL3</strain>
        <tissue evidence="1">Liver</tissue>
    </source>
</reference>